<evidence type="ECO:0000313" key="2">
    <source>
        <dbReference type="EMBL" id="KOB86460.1"/>
    </source>
</evidence>
<dbReference type="Proteomes" id="UP000054282">
    <property type="component" value="Unassembled WGS sequence"/>
</dbReference>
<feature type="compositionally biased region" description="Basic and acidic residues" evidence="1">
    <location>
        <begin position="92"/>
        <end position="111"/>
    </location>
</feature>
<feature type="region of interest" description="Disordered" evidence="1">
    <location>
        <begin position="58"/>
        <end position="77"/>
    </location>
</feature>
<feature type="region of interest" description="Disordered" evidence="1">
    <location>
        <begin position="92"/>
        <end position="124"/>
    </location>
</feature>
<name>A0A0L7M1P1_PLAF4</name>
<evidence type="ECO:0000256" key="1">
    <source>
        <dbReference type="SAM" id="MobiDB-lite"/>
    </source>
</evidence>
<evidence type="ECO:0000313" key="3">
    <source>
        <dbReference type="Proteomes" id="UP000054282"/>
    </source>
</evidence>
<accession>A0A0L7M1P1</accession>
<protein>
    <submittedName>
        <fullName evidence="2">Uncharacterized protein</fullName>
    </submittedName>
</protein>
<reference evidence="3" key="1">
    <citation type="submission" date="2006-09" db="EMBL/GenBank/DDBJ databases">
        <title>Annotation of Plasmodium falciparum Dd2.</title>
        <authorList>
            <consortium name="The Broad Institute Genome Sequencing Platform"/>
            <person name="Volkman S.K."/>
            <person name="Neafsey D.E."/>
            <person name="Dash A.P."/>
            <person name="Chitnis C.E."/>
            <person name="Hartl D.L."/>
            <person name="Young S.K."/>
            <person name="Zeng Q."/>
            <person name="Koehrsen M."/>
            <person name="Alvarado L."/>
            <person name="Berlin A."/>
            <person name="Borenstein D."/>
            <person name="Chapman S.B."/>
            <person name="Chen Z."/>
            <person name="Engels R."/>
            <person name="Freedman E."/>
            <person name="Gellesch M."/>
            <person name="Goldberg J."/>
            <person name="Griggs A."/>
            <person name="Gujja S."/>
            <person name="Heilman E.R."/>
            <person name="Heiman D.I."/>
            <person name="Howarth C."/>
            <person name="Jen D."/>
            <person name="Larson L."/>
            <person name="Mehta T."/>
            <person name="Neiman D."/>
            <person name="Park D."/>
            <person name="Pearson M."/>
            <person name="Roberts A."/>
            <person name="Saif S."/>
            <person name="Shea T."/>
            <person name="Shenoy N."/>
            <person name="Sisk P."/>
            <person name="Stolte C."/>
            <person name="Sykes S."/>
            <person name="Walk T."/>
            <person name="White J."/>
            <person name="Yandava C."/>
            <person name="Haas B."/>
            <person name="Henn M.R."/>
            <person name="Nusbaum C."/>
            <person name="Birren B."/>
        </authorList>
    </citation>
    <scope>NUCLEOTIDE SEQUENCE [LARGE SCALE GENOMIC DNA]</scope>
</reference>
<dbReference type="AlphaFoldDB" id="A0A0L7M1P1"/>
<proteinExistence type="predicted"/>
<feature type="compositionally biased region" description="Basic residues" evidence="1">
    <location>
        <begin position="112"/>
        <end position="124"/>
    </location>
</feature>
<sequence length="124" mass="14795">MRLKKGKKIKMLKKETNPNYNILINNVRGEEGEISSPKERNIPKKDIEIIPLKNKESLNSNKDKYFSNKYDEGHLDHVPCYDTHEKKIIKLDGKENEKEYNKIEQCEEKSKHNNKQSKKRKKRK</sequence>
<reference evidence="3" key="2">
    <citation type="submission" date="2006-09" db="EMBL/GenBank/DDBJ databases">
        <title>The genome sequence of Plasmodium falciparum Dd2.</title>
        <authorList>
            <consortium name="The Broad Institute Genome Sequencing Platform"/>
            <person name="Birren B."/>
            <person name="Lander E."/>
            <person name="Galagan J."/>
            <person name="Nusbaum C."/>
            <person name="Devon K."/>
            <person name="Henn M."/>
            <person name="Jaffe D."/>
            <person name="Butler J."/>
            <person name="Alvarez P."/>
            <person name="Gnerre S."/>
            <person name="Grabherr M."/>
            <person name="Kleber M."/>
            <person name="Mauceli E."/>
            <person name="Brockman W."/>
            <person name="MacCallum I.A."/>
            <person name="Rounsley S."/>
            <person name="Young S."/>
            <person name="LaButti K."/>
            <person name="Pushparaj V."/>
            <person name="DeCaprio D."/>
            <person name="Crawford M."/>
            <person name="Koehrsen M."/>
            <person name="Engels R."/>
            <person name="Montgomery P."/>
            <person name="Pearson M."/>
            <person name="Howarth C."/>
            <person name="Larson L."/>
            <person name="Luoma S."/>
            <person name="White J."/>
            <person name="Kodira C."/>
            <person name="Zeng Q."/>
            <person name="O'Leary S."/>
            <person name="Yandava C."/>
            <person name="Alvarado L."/>
            <person name="Wirth D."/>
            <person name="Volkman S."/>
            <person name="Hartl D."/>
        </authorList>
    </citation>
    <scope>NUCLEOTIDE SEQUENCE [LARGE SCALE GENOMIC DNA]</scope>
</reference>
<dbReference type="KEGG" id="pfd:PFDG_02109"/>
<gene>
    <name evidence="2" type="ORF">PFDG_02109</name>
</gene>
<organism evidence="2 3">
    <name type="scientific">Plasmodium falciparum (isolate Dd2)</name>
    <dbReference type="NCBI Taxonomy" id="57267"/>
    <lineage>
        <taxon>Eukaryota</taxon>
        <taxon>Sar</taxon>
        <taxon>Alveolata</taxon>
        <taxon>Apicomplexa</taxon>
        <taxon>Aconoidasida</taxon>
        <taxon>Haemosporida</taxon>
        <taxon>Plasmodiidae</taxon>
        <taxon>Plasmodium</taxon>
        <taxon>Plasmodium (Laverania)</taxon>
    </lineage>
</organism>
<dbReference type="EMBL" id="DS016302">
    <property type="protein sequence ID" value="KOB86460.1"/>
    <property type="molecule type" value="Genomic_DNA"/>
</dbReference>